<dbReference type="RefSeq" id="WP_116854064.1">
    <property type="nucleotide sequence ID" value="NZ_QTJV01000004.1"/>
</dbReference>
<keyword evidence="3" id="KW-1185">Reference proteome</keyword>
<keyword evidence="1" id="KW-1133">Transmembrane helix</keyword>
<reference evidence="2 3" key="1">
    <citation type="submission" date="2018-08" db="EMBL/GenBank/DDBJ databases">
        <title>Chitinophaga sp. K20C18050901, a novel bacterium isolated from forest soil.</title>
        <authorList>
            <person name="Wang C."/>
        </authorList>
    </citation>
    <scope>NUCLEOTIDE SEQUENCE [LARGE SCALE GENOMIC DNA]</scope>
    <source>
        <strain evidence="2 3">K20C18050901</strain>
    </source>
</reference>
<comment type="caution">
    <text evidence="2">The sequence shown here is derived from an EMBL/GenBank/DDBJ whole genome shotgun (WGS) entry which is preliminary data.</text>
</comment>
<name>A0A3E1P2R7_9BACT</name>
<evidence type="ECO:0000256" key="1">
    <source>
        <dbReference type="SAM" id="Phobius"/>
    </source>
</evidence>
<evidence type="ECO:0000313" key="3">
    <source>
        <dbReference type="Proteomes" id="UP000261174"/>
    </source>
</evidence>
<dbReference type="EMBL" id="QTJV01000004">
    <property type="protein sequence ID" value="RFM34481.1"/>
    <property type="molecule type" value="Genomic_DNA"/>
</dbReference>
<gene>
    <name evidence="2" type="ORF">DXN04_14490</name>
</gene>
<dbReference type="Proteomes" id="UP000261174">
    <property type="component" value="Unassembled WGS sequence"/>
</dbReference>
<proteinExistence type="predicted"/>
<feature type="transmembrane region" description="Helical" evidence="1">
    <location>
        <begin position="135"/>
        <end position="159"/>
    </location>
</feature>
<feature type="transmembrane region" description="Helical" evidence="1">
    <location>
        <begin position="107"/>
        <end position="129"/>
    </location>
</feature>
<feature type="transmembrane region" description="Helical" evidence="1">
    <location>
        <begin position="67"/>
        <end position="95"/>
    </location>
</feature>
<accession>A0A3E1P2R7</accession>
<protein>
    <submittedName>
        <fullName evidence="2">Uncharacterized protein</fullName>
    </submittedName>
</protein>
<dbReference type="AlphaFoldDB" id="A0A3E1P2R7"/>
<organism evidence="2 3">
    <name type="scientific">Chitinophaga silvisoli</name>
    <dbReference type="NCBI Taxonomy" id="2291814"/>
    <lineage>
        <taxon>Bacteria</taxon>
        <taxon>Pseudomonadati</taxon>
        <taxon>Bacteroidota</taxon>
        <taxon>Chitinophagia</taxon>
        <taxon>Chitinophagales</taxon>
        <taxon>Chitinophagaceae</taxon>
        <taxon>Chitinophaga</taxon>
    </lineage>
</organism>
<sequence>MPCGDSKLEKGSFVFFILERGSAKVLSLFVLMVRSLFALMGASLFVLIGVFLFSLMGASLFAPIGVFLFALIVLSLFVLFAISCFVLIAISILVLKSPSGRYVSSNLRPTSASLTPVFSHFAAFPVISLYTPCSFSAICLYTAEAIFAAFPNLAALLLVPSNAGKVITSFAVRELFVLI</sequence>
<keyword evidence="1" id="KW-0472">Membrane</keyword>
<evidence type="ECO:0000313" key="2">
    <source>
        <dbReference type="EMBL" id="RFM34481.1"/>
    </source>
</evidence>
<keyword evidence="1" id="KW-0812">Transmembrane</keyword>
<feature type="transmembrane region" description="Helical" evidence="1">
    <location>
        <begin position="36"/>
        <end position="61"/>
    </location>
</feature>